<dbReference type="Proteomes" id="UP000314982">
    <property type="component" value="Unassembled WGS sequence"/>
</dbReference>
<organism evidence="1 2">
    <name type="scientific">Hucho hucho</name>
    <name type="common">huchen</name>
    <dbReference type="NCBI Taxonomy" id="62062"/>
    <lineage>
        <taxon>Eukaryota</taxon>
        <taxon>Metazoa</taxon>
        <taxon>Chordata</taxon>
        <taxon>Craniata</taxon>
        <taxon>Vertebrata</taxon>
        <taxon>Euteleostomi</taxon>
        <taxon>Actinopterygii</taxon>
        <taxon>Neopterygii</taxon>
        <taxon>Teleostei</taxon>
        <taxon>Protacanthopterygii</taxon>
        <taxon>Salmoniformes</taxon>
        <taxon>Salmonidae</taxon>
        <taxon>Salmoninae</taxon>
        <taxon>Hucho</taxon>
    </lineage>
</organism>
<dbReference type="AlphaFoldDB" id="A0A4W5M4A7"/>
<dbReference type="Ensembl" id="ENSHHUT00000034203.1">
    <property type="protein sequence ID" value="ENSHHUP00000032863.1"/>
    <property type="gene ID" value="ENSHHUG00000020809.1"/>
</dbReference>
<dbReference type="InterPro" id="IPR038081">
    <property type="entry name" value="CalX-like_sf"/>
</dbReference>
<reference evidence="1" key="2">
    <citation type="submission" date="2025-08" db="UniProtKB">
        <authorList>
            <consortium name="Ensembl"/>
        </authorList>
    </citation>
    <scope>IDENTIFICATION</scope>
</reference>
<protein>
    <submittedName>
        <fullName evidence="1">Uncharacterized protein</fullName>
    </submittedName>
</protein>
<name>A0A4W5M4A7_9TELE</name>
<reference evidence="2" key="1">
    <citation type="submission" date="2018-06" db="EMBL/GenBank/DDBJ databases">
        <title>Genome assembly of Danube salmon.</title>
        <authorList>
            <person name="Macqueen D.J."/>
            <person name="Gundappa M.K."/>
        </authorList>
    </citation>
    <scope>NUCLEOTIDE SEQUENCE [LARGE SCALE GENOMIC DNA]</scope>
</reference>
<dbReference type="GO" id="GO:0009653">
    <property type="term" value="P:anatomical structure morphogenesis"/>
    <property type="evidence" value="ECO:0007669"/>
    <property type="project" value="TreeGrafter"/>
</dbReference>
<sequence length="249" mass="27563">MCVSQDVEFKEGETEHFVEVQILYDGQREMREAFVVHMKPDEYMVAETQMSKAIVYIEEMDSVADVTFPAVPTVVSLLMYDDTARARDNPHPSTGYPIVCVTACNPKYHDFDKTGSICTAESINDTLTQYRWLVSAPSGSDGVTSPMREVDTNTFFTNTKSITLDSIYFQAGSRVQCAARAFNTNGDAGLELSSPIMVVSKEEGLCQPRIPGTVGAEPFSAKIRYTGPEDPDFPNLIKLTVNMPHMDGE</sequence>
<evidence type="ECO:0000313" key="2">
    <source>
        <dbReference type="Proteomes" id="UP000314982"/>
    </source>
</evidence>
<accession>A0A4W5M4A7</accession>
<dbReference type="InterPro" id="IPR051561">
    <property type="entry name" value="FRAS1_ECM"/>
</dbReference>
<dbReference type="GeneTree" id="ENSGT00940000162501"/>
<keyword evidence="2" id="KW-1185">Reference proteome</keyword>
<dbReference type="PANTHER" id="PTHR45739">
    <property type="entry name" value="MATRIX PROTEIN, PUTATIVE-RELATED"/>
    <property type="match status" value="1"/>
</dbReference>
<proteinExistence type="predicted"/>
<evidence type="ECO:0000313" key="1">
    <source>
        <dbReference type="Ensembl" id="ENSHHUP00000032863.1"/>
    </source>
</evidence>
<reference evidence="1" key="3">
    <citation type="submission" date="2025-09" db="UniProtKB">
        <authorList>
            <consortium name="Ensembl"/>
        </authorList>
    </citation>
    <scope>IDENTIFICATION</scope>
</reference>
<dbReference type="PANTHER" id="PTHR45739:SF8">
    <property type="entry name" value="FRAS1-RELATED EXTRACELLULAR MATRIX PROTEIN 1"/>
    <property type="match status" value="1"/>
</dbReference>
<dbReference type="SUPFAM" id="SSF141072">
    <property type="entry name" value="CalX-like"/>
    <property type="match status" value="1"/>
</dbReference>